<reference evidence="2 3" key="1">
    <citation type="submission" date="2024-04" db="EMBL/GenBank/DDBJ databases">
        <authorList>
            <person name="Fracassetti M."/>
        </authorList>
    </citation>
    <scope>NUCLEOTIDE SEQUENCE [LARGE SCALE GENOMIC DNA]</scope>
</reference>
<organism evidence="2 3">
    <name type="scientific">Linum trigynum</name>
    <dbReference type="NCBI Taxonomy" id="586398"/>
    <lineage>
        <taxon>Eukaryota</taxon>
        <taxon>Viridiplantae</taxon>
        <taxon>Streptophyta</taxon>
        <taxon>Embryophyta</taxon>
        <taxon>Tracheophyta</taxon>
        <taxon>Spermatophyta</taxon>
        <taxon>Magnoliopsida</taxon>
        <taxon>eudicotyledons</taxon>
        <taxon>Gunneridae</taxon>
        <taxon>Pentapetalae</taxon>
        <taxon>rosids</taxon>
        <taxon>fabids</taxon>
        <taxon>Malpighiales</taxon>
        <taxon>Linaceae</taxon>
        <taxon>Linum</taxon>
    </lineage>
</organism>
<evidence type="ECO:0000313" key="3">
    <source>
        <dbReference type="Proteomes" id="UP001497516"/>
    </source>
</evidence>
<dbReference type="EMBL" id="OZ034822">
    <property type="protein sequence ID" value="CAL1412812.1"/>
    <property type="molecule type" value="Genomic_DNA"/>
</dbReference>
<name>A0AAV2GR47_9ROSI</name>
<dbReference type="Proteomes" id="UP001497516">
    <property type="component" value="Chromosome 9"/>
</dbReference>
<keyword evidence="3" id="KW-1185">Reference proteome</keyword>
<gene>
    <name evidence="2" type="ORF">LTRI10_LOCUS52080</name>
</gene>
<protein>
    <submittedName>
        <fullName evidence="2">Uncharacterized protein</fullName>
    </submittedName>
</protein>
<dbReference type="AlphaFoldDB" id="A0AAV2GR47"/>
<accession>A0AAV2GR47</accession>
<feature type="compositionally biased region" description="Acidic residues" evidence="1">
    <location>
        <begin position="13"/>
        <end position="24"/>
    </location>
</feature>
<evidence type="ECO:0000313" key="2">
    <source>
        <dbReference type="EMBL" id="CAL1412812.1"/>
    </source>
</evidence>
<feature type="region of interest" description="Disordered" evidence="1">
    <location>
        <begin position="1"/>
        <end position="32"/>
    </location>
</feature>
<proteinExistence type="predicted"/>
<evidence type="ECO:0000256" key="1">
    <source>
        <dbReference type="SAM" id="MobiDB-lite"/>
    </source>
</evidence>
<sequence length="72" mass="7221">MGGLKPMAPSGEPGEEDSAGEEDSWAAKETSAEVEASVVVVEMCLARGVSSSSSMVESCIGGTSWPKAKGTG</sequence>